<dbReference type="SUPFAM" id="SSF50447">
    <property type="entry name" value="Translation proteins"/>
    <property type="match status" value="1"/>
</dbReference>
<dbReference type="Gene3D" id="3.30.70.870">
    <property type="entry name" value="Elongation Factor G (Translational Gtpase), domain 3"/>
    <property type="match status" value="1"/>
</dbReference>
<dbReference type="InterPro" id="IPR005225">
    <property type="entry name" value="Small_GTP-bd"/>
</dbReference>
<dbReference type="CDD" id="cd04091">
    <property type="entry name" value="mtEFG1_II_like"/>
    <property type="match status" value="1"/>
</dbReference>
<proteinExistence type="inferred from homology"/>
<dbReference type="CDD" id="cd01434">
    <property type="entry name" value="EFG_mtEFG1_IV"/>
    <property type="match status" value="1"/>
</dbReference>
<dbReference type="Proteomes" id="UP001230188">
    <property type="component" value="Unassembled WGS sequence"/>
</dbReference>
<evidence type="ECO:0000256" key="5">
    <source>
        <dbReference type="ARBA" id="ARBA00022917"/>
    </source>
</evidence>
<dbReference type="InterPro" id="IPR035647">
    <property type="entry name" value="EFG_III/V"/>
</dbReference>
<dbReference type="NCBIfam" id="TIGR00231">
    <property type="entry name" value="small_GTP"/>
    <property type="match status" value="1"/>
</dbReference>
<dbReference type="SUPFAM" id="SSF54211">
    <property type="entry name" value="Ribosomal protein S5 domain 2-like"/>
    <property type="match status" value="1"/>
</dbReference>
<reference evidence="9" key="1">
    <citation type="submission" date="2023-01" db="EMBL/GenBank/DDBJ databases">
        <title>Metagenome sequencing of chrysophaentin producing Chrysophaeum taylorii.</title>
        <authorList>
            <person name="Davison J."/>
            <person name="Bewley C."/>
        </authorList>
    </citation>
    <scope>NUCLEOTIDE SEQUENCE</scope>
    <source>
        <strain evidence="9">NIES-1699</strain>
    </source>
</reference>
<evidence type="ECO:0000259" key="8">
    <source>
        <dbReference type="PROSITE" id="PS51722"/>
    </source>
</evidence>
<evidence type="ECO:0000313" key="9">
    <source>
        <dbReference type="EMBL" id="KAJ8602513.1"/>
    </source>
</evidence>
<dbReference type="SUPFAM" id="SSF54980">
    <property type="entry name" value="EF-G C-terminal domain-like"/>
    <property type="match status" value="2"/>
</dbReference>
<dbReference type="InterPro" id="IPR004540">
    <property type="entry name" value="Transl_elong_EFG/EF2"/>
</dbReference>
<dbReference type="InterPro" id="IPR005517">
    <property type="entry name" value="Transl_elong_EFG/EF2_IV"/>
</dbReference>
<dbReference type="Pfam" id="PF00679">
    <property type="entry name" value="EFG_C"/>
    <property type="match status" value="1"/>
</dbReference>
<keyword evidence="6 7" id="KW-0342">GTP-binding</keyword>
<keyword evidence="3 7" id="KW-0547">Nucleotide-binding</keyword>
<comment type="function">
    <text evidence="7">Mitochondrial GTPase that catalyzes the GTP-dependent ribosomal translocation step during translation elongation. During this step, the ribosome changes from the pre-translocational (PRE) to the post-translocational (POST) state as the newly formed A-site-bound peptidyl-tRNA and P-site-bound deacylated tRNA move to the P and E sites, respectively. Catalyzes the coordinated movement of the two tRNA molecules, the mRNA and conformational changes in the ribosome.</text>
</comment>
<dbReference type="Gene3D" id="3.40.50.300">
    <property type="entry name" value="P-loop containing nucleotide triphosphate hydrolases"/>
    <property type="match status" value="1"/>
</dbReference>
<protein>
    <recommendedName>
        <fullName evidence="7">Elongation factor G, mitochondrial</fullName>
        <shortName evidence="7">EF-Gmt</shortName>
    </recommendedName>
    <alternativeName>
        <fullName evidence="7">Elongation factor G 1, mitochondrial</fullName>
        <shortName evidence="7">mEF-G 1</shortName>
    </alternativeName>
    <alternativeName>
        <fullName evidence="7">Elongation factor G1</fullName>
    </alternativeName>
</protein>
<evidence type="ECO:0000256" key="4">
    <source>
        <dbReference type="ARBA" id="ARBA00022768"/>
    </source>
</evidence>
<dbReference type="SMART" id="SM00838">
    <property type="entry name" value="EFG_C"/>
    <property type="match status" value="1"/>
</dbReference>
<dbReference type="GO" id="GO:0003746">
    <property type="term" value="F:translation elongation factor activity"/>
    <property type="evidence" value="ECO:0007669"/>
    <property type="project" value="UniProtKB-UniRule"/>
</dbReference>
<dbReference type="SMART" id="SM00889">
    <property type="entry name" value="EFG_IV"/>
    <property type="match status" value="1"/>
</dbReference>
<dbReference type="InterPro" id="IPR004161">
    <property type="entry name" value="EFTu-like_2"/>
</dbReference>
<comment type="caution">
    <text evidence="9">The sequence shown here is derived from an EMBL/GenBank/DDBJ whole genome shotgun (WGS) entry which is preliminary data.</text>
</comment>
<comment type="similarity">
    <text evidence="7">Belongs to the GTP-binding elongation factor family. EF-G/EF-2 subfamily.</text>
</comment>
<dbReference type="PROSITE" id="PS51722">
    <property type="entry name" value="G_TR_2"/>
    <property type="match status" value="1"/>
</dbReference>
<dbReference type="Pfam" id="PF03144">
    <property type="entry name" value="GTP_EFTU_D2"/>
    <property type="match status" value="1"/>
</dbReference>
<dbReference type="NCBIfam" id="TIGR00484">
    <property type="entry name" value="EF-G"/>
    <property type="match status" value="1"/>
</dbReference>
<dbReference type="EMBL" id="JAQMWT010000379">
    <property type="protein sequence ID" value="KAJ8602513.1"/>
    <property type="molecule type" value="Genomic_DNA"/>
</dbReference>
<feature type="binding site" evidence="7">
    <location>
        <begin position="106"/>
        <end position="110"/>
    </location>
    <ligand>
        <name>GTP</name>
        <dbReference type="ChEBI" id="CHEBI:37565"/>
    </ligand>
</feature>
<dbReference type="FunFam" id="3.30.70.870:FF:000001">
    <property type="entry name" value="Elongation factor G"/>
    <property type="match status" value="1"/>
</dbReference>
<evidence type="ECO:0000313" key="10">
    <source>
        <dbReference type="Proteomes" id="UP001230188"/>
    </source>
</evidence>
<dbReference type="PRINTS" id="PR00315">
    <property type="entry name" value="ELONGATNFCT"/>
</dbReference>
<dbReference type="FunFam" id="3.30.70.240:FF:000001">
    <property type="entry name" value="Elongation factor G"/>
    <property type="match status" value="1"/>
</dbReference>
<comment type="pathway">
    <text evidence="7">Protein biosynthesis; polypeptide chain elongation.</text>
</comment>
<dbReference type="AlphaFoldDB" id="A0AAD7UF37"/>
<dbReference type="FunFam" id="3.30.230.10:FF:000003">
    <property type="entry name" value="Elongation factor G"/>
    <property type="match status" value="1"/>
</dbReference>
<comment type="subcellular location">
    <subcellularLocation>
        <location evidence="7">Mitochondrion</location>
    </subcellularLocation>
    <subcellularLocation>
        <location evidence="1">Plastid</location>
        <location evidence="1">Chloroplast</location>
    </subcellularLocation>
</comment>
<feature type="binding site" evidence="7">
    <location>
        <begin position="39"/>
        <end position="46"/>
    </location>
    <ligand>
        <name>GTP</name>
        <dbReference type="ChEBI" id="CHEBI:37565"/>
    </ligand>
</feature>
<dbReference type="GO" id="GO:0009507">
    <property type="term" value="C:chloroplast"/>
    <property type="evidence" value="ECO:0007669"/>
    <property type="project" value="UniProtKB-SubCell"/>
</dbReference>
<dbReference type="GO" id="GO:0005525">
    <property type="term" value="F:GTP binding"/>
    <property type="evidence" value="ECO:0007669"/>
    <property type="project" value="UniProtKB-UniRule"/>
</dbReference>
<dbReference type="InterPro" id="IPR000795">
    <property type="entry name" value="T_Tr_GTP-bd_dom"/>
</dbReference>
<dbReference type="HAMAP" id="MF_00054_B">
    <property type="entry name" value="EF_G_EF_2_B"/>
    <property type="match status" value="1"/>
</dbReference>
<evidence type="ECO:0000256" key="7">
    <source>
        <dbReference type="HAMAP-Rule" id="MF_03061"/>
    </source>
</evidence>
<dbReference type="PROSITE" id="PS00301">
    <property type="entry name" value="G_TR_1"/>
    <property type="match status" value="1"/>
</dbReference>
<sequence length="742" mass="81478">MRRRISERLLWRCGRRWSRSSSSSSSVSTQLLRNIGISAHIDSGKTTLTERILFYTGRIASIHDVRGKDGVGAKMDSMDLEREKGITIQSAATHCQWGEHHVNIIDTPGHVDFTIEVERALRVLDGGVLVLCGVAGVQSQSLTVDRQMKRYDVPRVAFVNKLDRAGADPWRVIEMVRKQMALNAAAVQVPIGLEERHVGVVDVVSGRSFLFEGARGEVVRVGDAPTEVRDLVEAKRVELIERLSDVDDDIAEAYLDQGDVDDDALRAAIRRATVRRQFVPVFMGSAFKNKGVQPLLDGVVDYLPSPVERDGIMALAVDDGEREVPVECDGSEPLLALAFKLEESRYGQLTYVRIYRGTIRKGGTIVNVRTRKTTKIPRLVRMHANEMEDIDAASAGDVVAMFGVECASMDSFENAADARGLAMSSMFVPRPVISLAVAPKKNNKGGTSNAMDAFGAALQRFAREDPTLRVHVDPESKQTILSGMGELHLDVYVERMLREYKVECDVGNPRVNYREAIATRADFDYLHKKQTGGSGQYARVIGYIEPLDDGEADDDLDEPFEFVNNVVGTNIPPEFIPSCDKGAREAIARGHLVGAPIEGMRVVLTDGVTHAVDSSDMAFRAAMHGALRSAIEKARPAVLEPIMSLEVTVPAEFHGDVLGGINQRRGLITSSEISDDGGTALVAADVPLALMFGYSTDIRSISQGKGEFTMEYKEHQPVTSDTQAALIKKYQEERAAKLKEKK</sequence>
<keyword evidence="4 7" id="KW-0251">Elongation factor</keyword>
<dbReference type="InterPro" id="IPR020568">
    <property type="entry name" value="Ribosomal_Su5_D2-typ_SF"/>
</dbReference>
<dbReference type="InterPro" id="IPR041095">
    <property type="entry name" value="EFG_II"/>
</dbReference>
<dbReference type="PANTHER" id="PTHR43636">
    <property type="entry name" value="ELONGATION FACTOR G, MITOCHONDRIAL"/>
    <property type="match status" value="1"/>
</dbReference>
<dbReference type="InterPro" id="IPR047872">
    <property type="entry name" value="EFG_IV"/>
</dbReference>
<accession>A0AAD7UF37</accession>
<dbReference type="Pfam" id="PF14492">
    <property type="entry name" value="EFG_III"/>
    <property type="match status" value="1"/>
</dbReference>
<dbReference type="CDD" id="cd01886">
    <property type="entry name" value="EF-G"/>
    <property type="match status" value="1"/>
</dbReference>
<dbReference type="NCBIfam" id="NF009381">
    <property type="entry name" value="PRK12740.1-5"/>
    <property type="match status" value="1"/>
</dbReference>
<dbReference type="SUPFAM" id="SSF52540">
    <property type="entry name" value="P-loop containing nucleoside triphosphate hydrolases"/>
    <property type="match status" value="1"/>
</dbReference>
<name>A0AAD7UF37_9STRA</name>
<dbReference type="InterPro" id="IPR009022">
    <property type="entry name" value="EFG_III"/>
</dbReference>
<evidence type="ECO:0000256" key="1">
    <source>
        <dbReference type="ARBA" id="ARBA00004229"/>
    </source>
</evidence>
<dbReference type="Gene3D" id="3.30.70.240">
    <property type="match status" value="1"/>
</dbReference>
<dbReference type="PANTHER" id="PTHR43636:SF2">
    <property type="entry name" value="ELONGATION FACTOR G, MITOCHONDRIAL"/>
    <property type="match status" value="1"/>
</dbReference>
<dbReference type="GO" id="GO:0003924">
    <property type="term" value="F:GTPase activity"/>
    <property type="evidence" value="ECO:0007669"/>
    <property type="project" value="UniProtKB-UniRule"/>
</dbReference>
<keyword evidence="10" id="KW-1185">Reference proteome</keyword>
<dbReference type="InterPro" id="IPR009000">
    <property type="entry name" value="Transl_B-barrel_sf"/>
</dbReference>
<dbReference type="GO" id="GO:0070125">
    <property type="term" value="P:mitochondrial translational elongation"/>
    <property type="evidence" value="ECO:0007669"/>
    <property type="project" value="UniProtKB-UniRule"/>
</dbReference>
<evidence type="ECO:0000256" key="6">
    <source>
        <dbReference type="ARBA" id="ARBA00023134"/>
    </source>
</evidence>
<dbReference type="Gene3D" id="2.40.30.10">
    <property type="entry name" value="Translation factors"/>
    <property type="match status" value="1"/>
</dbReference>
<dbReference type="Gene3D" id="3.30.230.10">
    <property type="match status" value="1"/>
</dbReference>
<dbReference type="CDD" id="cd16262">
    <property type="entry name" value="EFG_III"/>
    <property type="match status" value="1"/>
</dbReference>
<dbReference type="Pfam" id="PF03764">
    <property type="entry name" value="EFG_IV"/>
    <property type="match status" value="1"/>
</dbReference>
<feature type="domain" description="Tr-type G" evidence="8">
    <location>
        <begin position="30"/>
        <end position="307"/>
    </location>
</feature>
<dbReference type="Pfam" id="PF00009">
    <property type="entry name" value="GTP_EFTU"/>
    <property type="match status" value="1"/>
</dbReference>
<organism evidence="9 10">
    <name type="scientific">Chrysophaeum taylorii</name>
    <dbReference type="NCBI Taxonomy" id="2483200"/>
    <lineage>
        <taxon>Eukaryota</taxon>
        <taxon>Sar</taxon>
        <taxon>Stramenopiles</taxon>
        <taxon>Ochrophyta</taxon>
        <taxon>Pelagophyceae</taxon>
        <taxon>Pelagomonadales</taxon>
        <taxon>Pelagomonadaceae</taxon>
        <taxon>Chrysophaeum</taxon>
    </lineage>
</organism>
<dbReference type="FunFam" id="2.40.30.10:FF:000022">
    <property type="entry name" value="Elongation factor G, mitochondrial"/>
    <property type="match status" value="1"/>
</dbReference>
<evidence type="ECO:0000256" key="3">
    <source>
        <dbReference type="ARBA" id="ARBA00022741"/>
    </source>
</evidence>
<gene>
    <name evidence="9" type="ORF">CTAYLR_001280</name>
</gene>
<comment type="similarity">
    <text evidence="2">Belongs to the TRAFAC class translation factor GTPase superfamily. Classic translation factor GTPase family. EF-G/EF-2 subfamily.</text>
</comment>
<dbReference type="InterPro" id="IPR031157">
    <property type="entry name" value="G_TR_CS"/>
</dbReference>
<dbReference type="InterPro" id="IPR027417">
    <property type="entry name" value="P-loop_NTPase"/>
</dbReference>
<feature type="binding site" evidence="7">
    <location>
        <begin position="160"/>
        <end position="163"/>
    </location>
    <ligand>
        <name>GTP</name>
        <dbReference type="ChEBI" id="CHEBI:37565"/>
    </ligand>
</feature>
<keyword evidence="5 7" id="KW-0648">Protein biosynthesis</keyword>
<dbReference type="GO" id="GO:0005739">
    <property type="term" value="C:mitochondrion"/>
    <property type="evidence" value="ECO:0007669"/>
    <property type="project" value="UniProtKB-SubCell"/>
</dbReference>
<evidence type="ECO:0000256" key="2">
    <source>
        <dbReference type="ARBA" id="ARBA00005870"/>
    </source>
</evidence>
<keyword evidence="7" id="KW-0496">Mitochondrion</keyword>
<dbReference type="FunFam" id="3.40.50.300:FF:000029">
    <property type="entry name" value="Elongation factor G"/>
    <property type="match status" value="1"/>
</dbReference>
<dbReference type="InterPro" id="IPR000640">
    <property type="entry name" value="EFG_V-like"/>
</dbReference>
<dbReference type="InterPro" id="IPR014721">
    <property type="entry name" value="Ribsml_uS5_D2-typ_fold_subgr"/>
</dbReference>